<dbReference type="EC" id="2.7.7.65" evidence="1"/>
<keyword evidence="3" id="KW-0472">Membrane</keyword>
<dbReference type="Pfam" id="PF00990">
    <property type="entry name" value="GGDEF"/>
    <property type="match status" value="1"/>
</dbReference>
<feature type="transmembrane region" description="Helical" evidence="3">
    <location>
        <begin position="166"/>
        <end position="191"/>
    </location>
</feature>
<feature type="transmembrane region" description="Helical" evidence="3">
    <location>
        <begin position="32"/>
        <end position="55"/>
    </location>
</feature>
<evidence type="ECO:0000256" key="3">
    <source>
        <dbReference type="SAM" id="Phobius"/>
    </source>
</evidence>
<keyword evidence="6" id="KW-1185">Reference proteome</keyword>
<accession>A0A285UV89</accession>
<feature type="transmembrane region" description="Helical" evidence="3">
    <location>
        <begin position="203"/>
        <end position="224"/>
    </location>
</feature>
<name>A0A285UV89_9HYPH</name>
<dbReference type="AlphaFoldDB" id="A0A285UV89"/>
<proteinExistence type="predicted"/>
<dbReference type="Pfam" id="PF20973">
    <property type="entry name" value="VUPS"/>
    <property type="match status" value="1"/>
</dbReference>
<gene>
    <name evidence="5" type="ORF">SAMN05892877_11792</name>
</gene>
<comment type="catalytic activity">
    <reaction evidence="2">
        <text>2 GTP = 3',3'-c-di-GMP + 2 diphosphate</text>
        <dbReference type="Rhea" id="RHEA:24898"/>
        <dbReference type="ChEBI" id="CHEBI:33019"/>
        <dbReference type="ChEBI" id="CHEBI:37565"/>
        <dbReference type="ChEBI" id="CHEBI:58805"/>
        <dbReference type="EC" id="2.7.7.65"/>
    </reaction>
</comment>
<dbReference type="GO" id="GO:0005886">
    <property type="term" value="C:plasma membrane"/>
    <property type="evidence" value="ECO:0007669"/>
    <property type="project" value="TreeGrafter"/>
</dbReference>
<evidence type="ECO:0000259" key="4">
    <source>
        <dbReference type="PROSITE" id="PS50887"/>
    </source>
</evidence>
<feature type="transmembrane region" description="Helical" evidence="3">
    <location>
        <begin position="61"/>
        <end position="81"/>
    </location>
</feature>
<dbReference type="NCBIfam" id="TIGR00254">
    <property type="entry name" value="GGDEF"/>
    <property type="match status" value="1"/>
</dbReference>
<sequence length="429" mass="46916">METKNLILFLVEALVYFAFMVGLLHQRHRIGIGVFITALGVLHFLETYLAAVFYVELPFGVLSPGSSVLFSGKLMMILLLYIKEDAATVRAPIYGLLAGNFMTVILAGILQYHETISVVPGRVVDLTFIDEMGWLMLWGTTLLYVDALAIILIYERLGRGRRMPMALRLFLSGAAVLTFDQLGFFAALNLLNDAPMSVLWGGWLAKMMAAALFAVLTTAYLSFARLAVLPASSRPIADIFNDLTFRERYEDLLDRSGHDALTGVLDRSRLEFEGPRLLQAANAAGAVTSLMIVDADHFKAVNDAFGHLAGDRVLKEAAATLQDGLRAGDRVYRFGGEEFVILCEGLSHEGALARAEQIRRAVAEHIVLPDGMPVTVSIGVASTDHDGGTLNGLLSAADQRLYAAKHRGRDRVVGWEPSDADIRPVDDFT</sequence>
<dbReference type="FunFam" id="3.30.70.270:FF:000001">
    <property type="entry name" value="Diguanylate cyclase domain protein"/>
    <property type="match status" value="1"/>
</dbReference>
<evidence type="ECO:0000313" key="5">
    <source>
        <dbReference type="EMBL" id="SOC45703.1"/>
    </source>
</evidence>
<reference evidence="5 6" key="1">
    <citation type="submission" date="2017-08" db="EMBL/GenBank/DDBJ databases">
        <authorList>
            <person name="de Groot N.N."/>
        </authorList>
    </citation>
    <scope>NUCLEOTIDE SEQUENCE [LARGE SCALE GENOMIC DNA]</scope>
    <source>
        <strain evidence="5 6">JC85</strain>
    </source>
</reference>
<dbReference type="GO" id="GO:1902201">
    <property type="term" value="P:negative regulation of bacterial-type flagellum-dependent cell motility"/>
    <property type="evidence" value="ECO:0007669"/>
    <property type="project" value="TreeGrafter"/>
</dbReference>
<dbReference type="Gene3D" id="3.30.70.270">
    <property type="match status" value="1"/>
</dbReference>
<dbReference type="PANTHER" id="PTHR45138">
    <property type="entry name" value="REGULATORY COMPONENTS OF SENSORY TRANSDUCTION SYSTEM"/>
    <property type="match status" value="1"/>
</dbReference>
<protein>
    <recommendedName>
        <fullName evidence="1">diguanylate cyclase</fullName>
        <ecNumber evidence="1">2.7.7.65</ecNumber>
    </recommendedName>
</protein>
<organism evidence="5 6">
    <name type="scientific">Rhizobium subbaraonis</name>
    <dbReference type="NCBI Taxonomy" id="908946"/>
    <lineage>
        <taxon>Bacteria</taxon>
        <taxon>Pseudomonadati</taxon>
        <taxon>Pseudomonadota</taxon>
        <taxon>Alphaproteobacteria</taxon>
        <taxon>Hyphomicrobiales</taxon>
        <taxon>Rhizobiaceae</taxon>
        <taxon>Rhizobium/Agrobacterium group</taxon>
        <taxon>Rhizobium</taxon>
    </lineage>
</organism>
<keyword evidence="3" id="KW-0812">Transmembrane</keyword>
<dbReference type="InterPro" id="IPR000160">
    <property type="entry name" value="GGDEF_dom"/>
</dbReference>
<keyword evidence="3" id="KW-1133">Transmembrane helix</keyword>
<dbReference type="InterPro" id="IPR043128">
    <property type="entry name" value="Rev_trsase/Diguanyl_cyclase"/>
</dbReference>
<dbReference type="RefSeq" id="WP_097142145.1">
    <property type="nucleotide sequence ID" value="NZ_OBQD01000017.1"/>
</dbReference>
<dbReference type="Proteomes" id="UP000219167">
    <property type="component" value="Unassembled WGS sequence"/>
</dbReference>
<dbReference type="OrthoDB" id="9812260at2"/>
<feature type="transmembrane region" description="Helical" evidence="3">
    <location>
        <begin position="93"/>
        <end position="112"/>
    </location>
</feature>
<dbReference type="EMBL" id="OBQD01000017">
    <property type="protein sequence ID" value="SOC45703.1"/>
    <property type="molecule type" value="Genomic_DNA"/>
</dbReference>
<dbReference type="InterPro" id="IPR048533">
    <property type="entry name" value="VUPS"/>
</dbReference>
<dbReference type="GO" id="GO:0043709">
    <property type="term" value="P:cell adhesion involved in single-species biofilm formation"/>
    <property type="evidence" value="ECO:0007669"/>
    <property type="project" value="TreeGrafter"/>
</dbReference>
<dbReference type="InterPro" id="IPR050469">
    <property type="entry name" value="Diguanylate_Cyclase"/>
</dbReference>
<evidence type="ECO:0000256" key="2">
    <source>
        <dbReference type="ARBA" id="ARBA00034247"/>
    </source>
</evidence>
<feature type="transmembrane region" description="Helical" evidence="3">
    <location>
        <begin position="132"/>
        <end position="154"/>
    </location>
</feature>
<feature type="transmembrane region" description="Helical" evidence="3">
    <location>
        <begin position="6"/>
        <end position="25"/>
    </location>
</feature>
<dbReference type="SUPFAM" id="SSF55073">
    <property type="entry name" value="Nucleotide cyclase"/>
    <property type="match status" value="1"/>
</dbReference>
<dbReference type="CDD" id="cd01949">
    <property type="entry name" value="GGDEF"/>
    <property type="match status" value="1"/>
</dbReference>
<dbReference type="InterPro" id="IPR029787">
    <property type="entry name" value="Nucleotide_cyclase"/>
</dbReference>
<dbReference type="PANTHER" id="PTHR45138:SF9">
    <property type="entry name" value="DIGUANYLATE CYCLASE DGCM-RELATED"/>
    <property type="match status" value="1"/>
</dbReference>
<dbReference type="GO" id="GO:0052621">
    <property type="term" value="F:diguanylate cyclase activity"/>
    <property type="evidence" value="ECO:0007669"/>
    <property type="project" value="UniProtKB-EC"/>
</dbReference>
<feature type="domain" description="GGDEF" evidence="4">
    <location>
        <begin position="286"/>
        <end position="417"/>
    </location>
</feature>
<evidence type="ECO:0000313" key="6">
    <source>
        <dbReference type="Proteomes" id="UP000219167"/>
    </source>
</evidence>
<dbReference type="PROSITE" id="PS50887">
    <property type="entry name" value="GGDEF"/>
    <property type="match status" value="1"/>
</dbReference>
<evidence type="ECO:0000256" key="1">
    <source>
        <dbReference type="ARBA" id="ARBA00012528"/>
    </source>
</evidence>
<dbReference type="SMART" id="SM00267">
    <property type="entry name" value="GGDEF"/>
    <property type="match status" value="1"/>
</dbReference>